<dbReference type="InterPro" id="IPR041412">
    <property type="entry name" value="Xrn1_helical"/>
</dbReference>
<dbReference type="Pfam" id="PF17846">
    <property type="entry name" value="XRN_M"/>
    <property type="match status" value="1"/>
</dbReference>
<dbReference type="GO" id="GO:0004534">
    <property type="term" value="F:5'-3' RNA exonuclease activity"/>
    <property type="evidence" value="ECO:0007669"/>
    <property type="project" value="TreeGrafter"/>
</dbReference>
<evidence type="ECO:0008006" key="7">
    <source>
        <dbReference type="Google" id="ProtNLM"/>
    </source>
</evidence>
<proteinExistence type="predicted"/>
<accession>A0A6C0CVQ5</accession>
<keyword evidence="2" id="KW-0378">Hydrolase</keyword>
<feature type="domain" description="Xrn1 N-terminal" evidence="4">
    <location>
        <begin position="1"/>
        <end position="199"/>
    </location>
</feature>
<dbReference type="InterPro" id="IPR027073">
    <property type="entry name" value="5_3_exoribonuclease"/>
</dbReference>
<protein>
    <recommendedName>
        <fullName evidence="7">Xrn1 N-terminal domain-containing protein</fullName>
    </recommendedName>
</protein>
<dbReference type="GO" id="GO:0003723">
    <property type="term" value="F:RNA binding"/>
    <property type="evidence" value="ECO:0007669"/>
    <property type="project" value="TreeGrafter"/>
</dbReference>
<sequence length="508" mass="60266">MGIPLYFKKITHEFTNIVSDTKPKEEVSRLFLDFNCAIHFCSNQIKSKKLNLSDGEFEEKLIHDCKKYILHLKEHVQPHDLVYVSIDGIVPMAKISQQRKRRFFSDLKNKNSKEWNSNAITPGTKFMKKLIEELESFSRAYDFKIIIDAERGEGEHKICHFIRNEPSPKGLDVVYGMDADMILLTMLSKHSDHTYLLREHVQDPTSLIYMSINNTKQKVYEQFSTFIQDRTSSKEFLIHCYIVLTFFLGNDFLPNLSYISLRSDGLSHLLEAYKQSVKETNEHILDKSMTKLNDKFMQLFIMKLSNKEDHEFYEQEKAYYKYHYGNRRKNDTNEENYPIENKFPKVIKSNEEGWRQNYYYYLFLKSSDTSIINTVCKKYVQGFEWLISYYFKQETEWFWFYPYNYSPTIMDLSNYIMITDISIIDLETKYTHDIQSIDQLIMVLPPSSIDLLPDESSKKIMRDTSYGCGHLFPTQFDICTFMKYRLHECGSQGLFLQEPVRVERILAQ</sequence>
<dbReference type="EMBL" id="MN739486">
    <property type="protein sequence ID" value="QHT07789.1"/>
    <property type="molecule type" value="Genomic_DNA"/>
</dbReference>
<evidence type="ECO:0000256" key="2">
    <source>
        <dbReference type="ARBA" id="ARBA00022801"/>
    </source>
</evidence>
<dbReference type="AlphaFoldDB" id="A0A6C0CVQ5"/>
<keyword evidence="3" id="KW-0269">Exonuclease</keyword>
<dbReference type="GO" id="GO:0000956">
    <property type="term" value="P:nuclear-transcribed mRNA catabolic process"/>
    <property type="evidence" value="ECO:0007669"/>
    <property type="project" value="TreeGrafter"/>
</dbReference>
<dbReference type="Pfam" id="PF03159">
    <property type="entry name" value="XRN_N"/>
    <property type="match status" value="1"/>
</dbReference>
<reference evidence="6" key="1">
    <citation type="journal article" date="2020" name="Nature">
        <title>Giant virus diversity and host interactions through global metagenomics.</title>
        <authorList>
            <person name="Schulz F."/>
            <person name="Roux S."/>
            <person name="Paez-Espino D."/>
            <person name="Jungbluth S."/>
            <person name="Walsh D.A."/>
            <person name="Denef V.J."/>
            <person name="McMahon K.D."/>
            <person name="Konstantinidis K.T."/>
            <person name="Eloe-Fadrosh E.A."/>
            <person name="Kyrpides N.C."/>
            <person name="Woyke T."/>
        </authorList>
    </citation>
    <scope>NUCLEOTIDE SEQUENCE</scope>
    <source>
        <strain evidence="6">GVMAG-M-3300021964-36</strain>
    </source>
</reference>
<evidence type="ECO:0000259" key="4">
    <source>
        <dbReference type="Pfam" id="PF03159"/>
    </source>
</evidence>
<feature type="domain" description="Xrn1 helical" evidence="5">
    <location>
        <begin position="328"/>
        <end position="478"/>
    </location>
</feature>
<evidence type="ECO:0000256" key="1">
    <source>
        <dbReference type="ARBA" id="ARBA00022722"/>
    </source>
</evidence>
<dbReference type="InterPro" id="IPR004859">
    <property type="entry name" value="Xrn1_N"/>
</dbReference>
<evidence type="ECO:0000313" key="6">
    <source>
        <dbReference type="EMBL" id="QHT07789.1"/>
    </source>
</evidence>
<dbReference type="Gene3D" id="3.40.50.12390">
    <property type="match status" value="1"/>
</dbReference>
<organism evidence="6">
    <name type="scientific">viral metagenome</name>
    <dbReference type="NCBI Taxonomy" id="1070528"/>
    <lineage>
        <taxon>unclassified sequences</taxon>
        <taxon>metagenomes</taxon>
        <taxon>organismal metagenomes</taxon>
    </lineage>
</organism>
<dbReference type="GO" id="GO:0005634">
    <property type="term" value="C:nucleus"/>
    <property type="evidence" value="ECO:0007669"/>
    <property type="project" value="TreeGrafter"/>
</dbReference>
<evidence type="ECO:0000256" key="3">
    <source>
        <dbReference type="ARBA" id="ARBA00022839"/>
    </source>
</evidence>
<name>A0A6C0CVQ5_9ZZZZ</name>
<keyword evidence="1" id="KW-0540">Nuclease</keyword>
<evidence type="ECO:0000259" key="5">
    <source>
        <dbReference type="Pfam" id="PF17846"/>
    </source>
</evidence>
<dbReference type="PANTHER" id="PTHR12341">
    <property type="entry name" value="5'-&gt;3' EXORIBONUCLEASE"/>
    <property type="match status" value="1"/>
</dbReference>